<accession>A0ABQ4TZ29</accession>
<gene>
    <name evidence="3" type="primary">linX</name>
    <name evidence="3" type="ORF">MPOCJGCO_2578</name>
</gene>
<organism evidence="3 4">
    <name type="scientific">Methylobacterium trifolii</name>
    <dbReference type="NCBI Taxonomy" id="1003092"/>
    <lineage>
        <taxon>Bacteria</taxon>
        <taxon>Pseudomonadati</taxon>
        <taxon>Pseudomonadota</taxon>
        <taxon>Alphaproteobacteria</taxon>
        <taxon>Hyphomicrobiales</taxon>
        <taxon>Methylobacteriaceae</taxon>
        <taxon>Methylobacterium</taxon>
    </lineage>
</organism>
<protein>
    <submittedName>
        <fullName evidence="3">2,5-dichloro-2,5-cyclohexadiene-1,4-diol dehydrogenase LinX</fullName>
    </submittedName>
</protein>
<keyword evidence="4" id="KW-1185">Reference proteome</keyword>
<dbReference type="InterPro" id="IPR020904">
    <property type="entry name" value="Sc_DH/Rdtase_CS"/>
</dbReference>
<evidence type="ECO:0000313" key="4">
    <source>
        <dbReference type="Proteomes" id="UP001055057"/>
    </source>
</evidence>
<dbReference type="EMBL" id="BPRB01000138">
    <property type="protein sequence ID" value="GJE60466.1"/>
    <property type="molecule type" value="Genomic_DNA"/>
</dbReference>
<dbReference type="Pfam" id="PF13561">
    <property type="entry name" value="adh_short_C2"/>
    <property type="match status" value="1"/>
</dbReference>
<reference evidence="3" key="1">
    <citation type="journal article" date="2021" name="Front. Microbiol.">
        <title>Comprehensive Comparative Genomics and Phenotyping of Methylobacterium Species.</title>
        <authorList>
            <person name="Alessa O."/>
            <person name="Ogura Y."/>
            <person name="Fujitani Y."/>
            <person name="Takami H."/>
            <person name="Hayashi T."/>
            <person name="Sahin N."/>
            <person name="Tani A."/>
        </authorList>
    </citation>
    <scope>NUCLEOTIDE SEQUENCE</scope>
    <source>
        <strain evidence="3">DSM 23632</strain>
    </source>
</reference>
<dbReference type="PANTHER" id="PTHR43477">
    <property type="entry name" value="DIHYDROANTICAPSIN 7-DEHYDROGENASE"/>
    <property type="match status" value="1"/>
</dbReference>
<dbReference type="Proteomes" id="UP001055057">
    <property type="component" value="Unassembled WGS sequence"/>
</dbReference>
<dbReference type="PROSITE" id="PS00061">
    <property type="entry name" value="ADH_SHORT"/>
    <property type="match status" value="1"/>
</dbReference>
<dbReference type="CDD" id="cd05233">
    <property type="entry name" value="SDR_c"/>
    <property type="match status" value="1"/>
</dbReference>
<evidence type="ECO:0000313" key="3">
    <source>
        <dbReference type="EMBL" id="GJE60466.1"/>
    </source>
</evidence>
<evidence type="ECO:0000256" key="2">
    <source>
        <dbReference type="ARBA" id="ARBA00023002"/>
    </source>
</evidence>
<comment type="caution">
    <text evidence="3">The sequence shown here is derived from an EMBL/GenBank/DDBJ whole genome shotgun (WGS) entry which is preliminary data.</text>
</comment>
<dbReference type="InterPro" id="IPR036291">
    <property type="entry name" value="NAD(P)-bd_dom_sf"/>
</dbReference>
<comment type="similarity">
    <text evidence="1">Belongs to the short-chain dehydrogenases/reductases (SDR) family.</text>
</comment>
<evidence type="ECO:0000256" key="1">
    <source>
        <dbReference type="ARBA" id="ARBA00006484"/>
    </source>
</evidence>
<dbReference type="PRINTS" id="PR00081">
    <property type="entry name" value="GDHRDH"/>
</dbReference>
<dbReference type="Gene3D" id="3.40.50.720">
    <property type="entry name" value="NAD(P)-binding Rossmann-like Domain"/>
    <property type="match status" value="1"/>
</dbReference>
<dbReference type="SUPFAM" id="SSF51735">
    <property type="entry name" value="NAD(P)-binding Rossmann-fold domains"/>
    <property type="match status" value="1"/>
</dbReference>
<reference evidence="3" key="2">
    <citation type="submission" date="2021-08" db="EMBL/GenBank/DDBJ databases">
        <authorList>
            <person name="Tani A."/>
            <person name="Ola A."/>
            <person name="Ogura Y."/>
            <person name="Katsura K."/>
            <person name="Hayashi T."/>
        </authorList>
    </citation>
    <scope>NUCLEOTIDE SEQUENCE</scope>
    <source>
        <strain evidence="3">DSM 23632</strain>
    </source>
</reference>
<dbReference type="PANTHER" id="PTHR43477:SF1">
    <property type="entry name" value="DIHYDROANTICAPSIN 7-DEHYDROGENASE"/>
    <property type="match status" value="1"/>
</dbReference>
<dbReference type="RefSeq" id="WP_238183084.1">
    <property type="nucleotide sequence ID" value="NZ_BPRB01000138.1"/>
</dbReference>
<keyword evidence="2" id="KW-0560">Oxidoreductase</keyword>
<dbReference type="InterPro" id="IPR051122">
    <property type="entry name" value="SDR_DHRS6-like"/>
</dbReference>
<proteinExistence type="inferred from homology"/>
<name>A0ABQ4TZ29_9HYPH</name>
<sequence length="265" mass="27999">MDGRLAGKVAIVSGAGAIGPGLSNGRATAILYAREGAQVFATDLDPDSLAETQSIVEAEGGRCTTQVADASSAEAVCAYVERCIDLFGRVDILQNNVGIVDVGGPEELTEGQWDKLFAVNVKSMFLSCKYVLPRMVERGRGVIVNISSIASIRYTGYPCASYAASKAAVNQLTQNIAIQYADKGIRANCVLPGLMDTPQIRHYVQSGYGNDPDAMIKTRNRSCPTGQMGTPWDVAAASLFLASDEARYVTGSLLVVDGGLTSRSC</sequence>
<dbReference type="InterPro" id="IPR002347">
    <property type="entry name" value="SDR_fam"/>
</dbReference>
<dbReference type="PRINTS" id="PR00080">
    <property type="entry name" value="SDRFAMILY"/>
</dbReference>